<dbReference type="Gene3D" id="3.10.20.30">
    <property type="match status" value="1"/>
</dbReference>
<dbReference type="PANTHER" id="PTHR47354">
    <property type="entry name" value="NADH OXIDOREDUCTASE HCR"/>
    <property type="match status" value="1"/>
</dbReference>
<dbReference type="GO" id="GO:0016491">
    <property type="term" value="F:oxidoreductase activity"/>
    <property type="evidence" value="ECO:0007669"/>
    <property type="project" value="InterPro"/>
</dbReference>
<organism evidence="3 4">
    <name type="scientific">Massilia eurypsychrophila</name>
    <dbReference type="NCBI Taxonomy" id="1485217"/>
    <lineage>
        <taxon>Bacteria</taxon>
        <taxon>Pseudomonadati</taxon>
        <taxon>Pseudomonadota</taxon>
        <taxon>Betaproteobacteria</taxon>
        <taxon>Burkholderiales</taxon>
        <taxon>Oxalobacteraceae</taxon>
        <taxon>Telluria group</taxon>
        <taxon>Massilia</taxon>
    </lineage>
</organism>
<dbReference type="Proteomes" id="UP000230390">
    <property type="component" value="Unassembled WGS sequence"/>
</dbReference>
<evidence type="ECO:0000259" key="1">
    <source>
        <dbReference type="PROSITE" id="PS51085"/>
    </source>
</evidence>
<dbReference type="SUPFAM" id="SSF52343">
    <property type="entry name" value="Ferredoxin reductase-like, C-terminal NADP-linked domain"/>
    <property type="match status" value="1"/>
</dbReference>
<dbReference type="PANTHER" id="PTHR47354:SF2">
    <property type="entry name" value="BLR2392 PROTEIN"/>
    <property type="match status" value="1"/>
</dbReference>
<dbReference type="CDD" id="cd06185">
    <property type="entry name" value="PDR_like"/>
    <property type="match status" value="1"/>
</dbReference>
<dbReference type="InterPro" id="IPR039261">
    <property type="entry name" value="FNR_nucleotide-bd"/>
</dbReference>
<dbReference type="OrthoDB" id="544091at2"/>
<dbReference type="Pfam" id="PF00111">
    <property type="entry name" value="Fer2"/>
    <property type="match status" value="1"/>
</dbReference>
<dbReference type="SUPFAM" id="SSF63380">
    <property type="entry name" value="Riboflavin synthase domain-like"/>
    <property type="match status" value="1"/>
</dbReference>
<dbReference type="PROSITE" id="PS51384">
    <property type="entry name" value="FAD_FR"/>
    <property type="match status" value="1"/>
</dbReference>
<sequence>MNDDLLKLTVAEVRQLTSHITAFRLRHPDGAPLPAWQAGAHIKVGVEIGGKADWRHYSLIRTGADEHPAEYLIAVRREEGGRGGSLFMHQLKAGDSIQVGMPVDAFRLDPAHDDVLLIAGGIGITPLISMATALRQAGKRYALHYTGRSMDQLALVPELRADGADALSVYADDDSTCRLDLRALLAASKPSQALYTCGPKGMIDAVRDIALELGWQIDHIHYELFASAAPEAGDVAFEVELTQSGTRLQVGADQTILDAMIDAGLDPMFDCKRGECGVCAVPVLSGDIEHRDNCLTASERAAGNVIQICISRAKGSCLVLDA</sequence>
<dbReference type="PROSITE" id="PS51085">
    <property type="entry name" value="2FE2S_FER_2"/>
    <property type="match status" value="1"/>
</dbReference>
<proteinExistence type="predicted"/>
<dbReference type="PROSITE" id="PS00197">
    <property type="entry name" value="2FE2S_FER_1"/>
    <property type="match status" value="1"/>
</dbReference>
<evidence type="ECO:0000313" key="4">
    <source>
        <dbReference type="Proteomes" id="UP000230390"/>
    </source>
</evidence>
<dbReference type="InterPro" id="IPR017938">
    <property type="entry name" value="Riboflavin_synthase-like_b-brl"/>
</dbReference>
<dbReference type="CDD" id="cd00207">
    <property type="entry name" value="fer2"/>
    <property type="match status" value="1"/>
</dbReference>
<gene>
    <name evidence="3" type="ORF">CR105_06760</name>
</gene>
<dbReference type="InterPro" id="IPR017927">
    <property type="entry name" value="FAD-bd_FR_type"/>
</dbReference>
<evidence type="ECO:0000259" key="2">
    <source>
        <dbReference type="PROSITE" id="PS51384"/>
    </source>
</evidence>
<dbReference type="Pfam" id="PF00970">
    <property type="entry name" value="FAD_binding_6"/>
    <property type="match status" value="1"/>
</dbReference>
<dbReference type="InterPro" id="IPR050415">
    <property type="entry name" value="MRET"/>
</dbReference>
<name>A0A2G8TIB2_9BURK</name>
<evidence type="ECO:0000313" key="3">
    <source>
        <dbReference type="EMBL" id="PIL45760.1"/>
    </source>
</evidence>
<dbReference type="Gene3D" id="3.40.50.80">
    <property type="entry name" value="Nucleotide-binding domain of ferredoxin-NADP reductase (FNR) module"/>
    <property type="match status" value="1"/>
</dbReference>
<dbReference type="InterPro" id="IPR012675">
    <property type="entry name" value="Beta-grasp_dom_sf"/>
</dbReference>
<dbReference type="RefSeq" id="WP_099787671.1">
    <property type="nucleotide sequence ID" value="NZ_JBHLYV010000029.1"/>
</dbReference>
<dbReference type="Gene3D" id="2.40.30.10">
    <property type="entry name" value="Translation factors"/>
    <property type="match status" value="1"/>
</dbReference>
<feature type="domain" description="2Fe-2S ferredoxin-type" evidence="1">
    <location>
        <begin position="237"/>
        <end position="322"/>
    </location>
</feature>
<dbReference type="EMBL" id="PDOC01000003">
    <property type="protein sequence ID" value="PIL45760.1"/>
    <property type="molecule type" value="Genomic_DNA"/>
</dbReference>
<feature type="domain" description="FAD-binding FR-type" evidence="2">
    <location>
        <begin position="3"/>
        <end position="109"/>
    </location>
</feature>
<dbReference type="GO" id="GO:0051537">
    <property type="term" value="F:2 iron, 2 sulfur cluster binding"/>
    <property type="evidence" value="ECO:0007669"/>
    <property type="project" value="InterPro"/>
</dbReference>
<comment type="caution">
    <text evidence="3">The sequence shown here is derived from an EMBL/GenBank/DDBJ whole genome shotgun (WGS) entry which is preliminary data.</text>
</comment>
<protein>
    <submittedName>
        <fullName evidence="3">Oxidoreductase</fullName>
    </submittedName>
</protein>
<dbReference type="SUPFAM" id="SSF54292">
    <property type="entry name" value="2Fe-2S ferredoxin-like"/>
    <property type="match status" value="1"/>
</dbReference>
<dbReference type="InterPro" id="IPR006058">
    <property type="entry name" value="2Fe2S_fd_BS"/>
</dbReference>
<accession>A0A2G8TIB2</accession>
<dbReference type="PRINTS" id="PR00409">
    <property type="entry name" value="PHDIOXRDTASE"/>
</dbReference>
<dbReference type="AlphaFoldDB" id="A0A2G8TIB2"/>
<dbReference type="InterPro" id="IPR001433">
    <property type="entry name" value="OxRdtase_FAD/NAD-bd"/>
</dbReference>
<dbReference type="Pfam" id="PF00175">
    <property type="entry name" value="NAD_binding_1"/>
    <property type="match status" value="1"/>
</dbReference>
<dbReference type="InterPro" id="IPR001041">
    <property type="entry name" value="2Fe-2S_ferredoxin-type"/>
</dbReference>
<dbReference type="InterPro" id="IPR036010">
    <property type="entry name" value="2Fe-2S_ferredoxin-like_sf"/>
</dbReference>
<keyword evidence="4" id="KW-1185">Reference proteome</keyword>
<dbReference type="InterPro" id="IPR008333">
    <property type="entry name" value="Cbr1-like_FAD-bd_dom"/>
</dbReference>
<reference evidence="3 4" key="1">
    <citation type="submission" date="2017-10" db="EMBL/GenBank/DDBJ databases">
        <title>Massilia psychrophilum sp. nov., a novel purple-pigmented bacterium isolated from Tianshan glacier, Xinjiang Municipality, China.</title>
        <authorList>
            <person name="Wang H."/>
        </authorList>
    </citation>
    <scope>NUCLEOTIDE SEQUENCE [LARGE SCALE GENOMIC DNA]</scope>
    <source>
        <strain evidence="3 4">JCM 30074</strain>
    </source>
</reference>